<dbReference type="OrthoDB" id="2454603at2"/>
<sequence length="107" mass="12906">MNKLIIDTLESTGIPVAYEKYRGSESEYIRFFYLPQVDFQADDDETYETVYIQVDIFTPGNPKNYAKQVKQLLKEVGFKKNFEHETYEEDTKLFHYVLRFYTIEEEY</sequence>
<keyword evidence="2" id="KW-1185">Reference proteome</keyword>
<evidence type="ECO:0000313" key="2">
    <source>
        <dbReference type="Proteomes" id="UP000198565"/>
    </source>
</evidence>
<dbReference type="EMBL" id="FOTR01000001">
    <property type="protein sequence ID" value="SFL38855.1"/>
    <property type="molecule type" value="Genomic_DNA"/>
</dbReference>
<proteinExistence type="predicted"/>
<accession>A0A1I4H9K8</accession>
<organism evidence="1 2">
    <name type="scientific">Gracilibacillus orientalis</name>
    <dbReference type="NCBI Taxonomy" id="334253"/>
    <lineage>
        <taxon>Bacteria</taxon>
        <taxon>Bacillati</taxon>
        <taxon>Bacillota</taxon>
        <taxon>Bacilli</taxon>
        <taxon>Bacillales</taxon>
        <taxon>Bacillaceae</taxon>
        <taxon>Gracilibacillus</taxon>
    </lineage>
</organism>
<dbReference type="RefSeq" id="WP_091480124.1">
    <property type="nucleotide sequence ID" value="NZ_FOTR01000001.1"/>
</dbReference>
<gene>
    <name evidence="1" type="ORF">SAMN04487943_101301</name>
</gene>
<dbReference type="Proteomes" id="UP000198565">
    <property type="component" value="Unassembled WGS sequence"/>
</dbReference>
<evidence type="ECO:0000313" key="1">
    <source>
        <dbReference type="EMBL" id="SFL38855.1"/>
    </source>
</evidence>
<protein>
    <submittedName>
        <fullName evidence="1">Uncharacterized protein</fullName>
    </submittedName>
</protein>
<reference evidence="2" key="1">
    <citation type="submission" date="2016-10" db="EMBL/GenBank/DDBJ databases">
        <authorList>
            <person name="Varghese N."/>
            <person name="Submissions S."/>
        </authorList>
    </citation>
    <scope>NUCLEOTIDE SEQUENCE [LARGE SCALE GENOMIC DNA]</scope>
    <source>
        <strain evidence="2">CGMCC 1.4250</strain>
    </source>
</reference>
<name>A0A1I4H9K8_9BACI</name>
<dbReference type="AlphaFoldDB" id="A0A1I4H9K8"/>
<dbReference type="STRING" id="334253.SAMN04487943_101301"/>